<reference evidence="3 4" key="1">
    <citation type="journal article" date="2008" name="Proc. Natl. Acad. Sci. U.S.A.">
        <title>Niche adaptation and genome expansion in the chlorophyll d-producing cyanobacterium Acaryochloris marina.</title>
        <authorList>
            <person name="Swingley W.D."/>
            <person name="Chen M."/>
            <person name="Cheung P.C."/>
            <person name="Conrad A.L."/>
            <person name="Dejesa L.C."/>
            <person name="Hao J."/>
            <person name="Honchak B.M."/>
            <person name="Karbach L.E."/>
            <person name="Kurdoglu A."/>
            <person name="Lahiri S."/>
            <person name="Mastrian S.D."/>
            <person name="Miyashita H."/>
            <person name="Page L."/>
            <person name="Ramakrishna P."/>
            <person name="Satoh S."/>
            <person name="Sattley W.M."/>
            <person name="Shimada Y."/>
            <person name="Taylor H.L."/>
            <person name="Tomo T."/>
            <person name="Tsuchiya T."/>
            <person name="Wang Z.T."/>
            <person name="Raymond J."/>
            <person name="Mimuro M."/>
            <person name="Blankenship R.E."/>
            <person name="Touchman J.W."/>
        </authorList>
    </citation>
    <scope>NUCLEOTIDE SEQUENCE [LARGE SCALE GENOMIC DNA]</scope>
    <source>
        <strain evidence="4">MBIC 11017</strain>
    </source>
</reference>
<dbReference type="InterPro" id="IPR013693">
    <property type="entry name" value="SpoIID/LytB_N"/>
</dbReference>
<accession>B0C282</accession>
<evidence type="ECO:0000313" key="4">
    <source>
        <dbReference type="Proteomes" id="UP000000268"/>
    </source>
</evidence>
<gene>
    <name evidence="3" type="ordered locus">AM1_3544</name>
</gene>
<evidence type="ECO:0000313" key="3">
    <source>
        <dbReference type="EMBL" id="ABW28534.1"/>
    </source>
</evidence>
<dbReference type="STRING" id="329726.AM1_3544"/>
<dbReference type="RefSeq" id="WP_012163930.1">
    <property type="nucleotide sequence ID" value="NC_009925.1"/>
</dbReference>
<sequence length="357" mass="38229">MFCPQSKIFGFSPISRAVLLLTISLGGLIVSGCDRQITVQSTSRVQPVRPSPPVIPAPELTTLVPTQPTPGSDIQRPAPTKTKPAVPFSKPTSQASSYQATQAEALALPPKPDQDSPRVPIRVAIAQQSPYLVIGSSTPATVVDQQGQAVKQLVPSAAENFMAQGGQLRIGAQSAPNVVWIKPESATGLVYVSGRWYRGAVQVVANNGKLTGVNHLDMESYLYSVVGSEMPASWPLEALKSQAIAARSYALAHIARPANPLFDLGDTQRWQAYKGIETETGSTLAAVEETAGIVLSHNGAVVESLYAASDQIVREVHKGFGMSQNGANQLAQRQYNYQQILAHFYPGTRLAWLQFSS</sequence>
<feature type="domain" description="Sporulation stage II protein D amidase enhancer LytB N-terminal" evidence="2">
    <location>
        <begin position="207"/>
        <end position="297"/>
    </location>
</feature>
<dbReference type="NCBIfam" id="TIGR02669">
    <property type="entry name" value="SpoIID_LytB"/>
    <property type="match status" value="1"/>
</dbReference>
<organism evidence="3 4">
    <name type="scientific">Acaryochloris marina (strain MBIC 11017)</name>
    <dbReference type="NCBI Taxonomy" id="329726"/>
    <lineage>
        <taxon>Bacteria</taxon>
        <taxon>Bacillati</taxon>
        <taxon>Cyanobacteriota</taxon>
        <taxon>Cyanophyceae</taxon>
        <taxon>Acaryochloridales</taxon>
        <taxon>Acaryochloridaceae</taxon>
        <taxon>Acaryochloris</taxon>
    </lineage>
</organism>
<dbReference type="AlphaFoldDB" id="B0C282"/>
<proteinExistence type="predicted"/>
<keyword evidence="4" id="KW-1185">Reference proteome</keyword>
<dbReference type="EMBL" id="CP000828">
    <property type="protein sequence ID" value="ABW28534.1"/>
    <property type="molecule type" value="Genomic_DNA"/>
</dbReference>
<dbReference type="KEGG" id="amr:AM1_3544"/>
<dbReference type="PROSITE" id="PS51257">
    <property type="entry name" value="PROKAR_LIPOPROTEIN"/>
    <property type="match status" value="1"/>
</dbReference>
<feature type="compositionally biased region" description="Polar residues" evidence="1">
    <location>
        <begin position="63"/>
        <end position="72"/>
    </location>
</feature>
<dbReference type="GO" id="GO:0030288">
    <property type="term" value="C:outer membrane-bounded periplasmic space"/>
    <property type="evidence" value="ECO:0007669"/>
    <property type="project" value="TreeGrafter"/>
</dbReference>
<evidence type="ECO:0000256" key="1">
    <source>
        <dbReference type="SAM" id="MobiDB-lite"/>
    </source>
</evidence>
<dbReference type="InterPro" id="IPR051922">
    <property type="entry name" value="Bact_Sporulation_Assoc"/>
</dbReference>
<name>B0C282_ACAM1</name>
<protein>
    <recommendedName>
        <fullName evidence="2">Sporulation stage II protein D amidase enhancer LytB N-terminal domain-containing protein</fullName>
    </recommendedName>
</protein>
<dbReference type="HOGENOM" id="CLU_021203_0_1_3"/>
<dbReference type="PANTHER" id="PTHR30032:SF4">
    <property type="entry name" value="AMIDASE ENHANCER"/>
    <property type="match status" value="1"/>
</dbReference>
<dbReference type="Pfam" id="PF08486">
    <property type="entry name" value="SpoIID"/>
    <property type="match status" value="1"/>
</dbReference>
<dbReference type="GO" id="GO:0030435">
    <property type="term" value="P:sporulation resulting in formation of a cellular spore"/>
    <property type="evidence" value="ECO:0007669"/>
    <property type="project" value="InterPro"/>
</dbReference>
<dbReference type="eggNOG" id="COG2385">
    <property type="taxonomic scope" value="Bacteria"/>
</dbReference>
<dbReference type="InterPro" id="IPR013486">
    <property type="entry name" value="SpoIID/LytB"/>
</dbReference>
<dbReference type="PANTHER" id="PTHR30032">
    <property type="entry name" value="N-ACETYLMURAMOYL-L-ALANINE AMIDASE-RELATED"/>
    <property type="match status" value="1"/>
</dbReference>
<dbReference type="OrthoDB" id="9794671at2"/>
<evidence type="ECO:0000259" key="2">
    <source>
        <dbReference type="Pfam" id="PF08486"/>
    </source>
</evidence>
<feature type="region of interest" description="Disordered" evidence="1">
    <location>
        <begin position="41"/>
        <end position="94"/>
    </location>
</feature>
<dbReference type="Proteomes" id="UP000000268">
    <property type="component" value="Chromosome"/>
</dbReference>